<accession>A0A6M5YIK2</accession>
<dbReference type="Proteomes" id="UP000503447">
    <property type="component" value="Chromosome"/>
</dbReference>
<dbReference type="EMBL" id="CP053452">
    <property type="protein sequence ID" value="QJW93909.1"/>
    <property type="molecule type" value="Genomic_DNA"/>
</dbReference>
<dbReference type="AlphaFoldDB" id="A0A6M5YIK2"/>
<sequence>MKRFGELRGVSPPVRVRRAARRCVAKNVAGGTTGARIGEWLP</sequence>
<gene>
    <name evidence="1" type="ORF">FTUN_1423</name>
</gene>
<proteinExistence type="predicted"/>
<organism evidence="1 2">
    <name type="scientific">Frigoriglobus tundricola</name>
    <dbReference type="NCBI Taxonomy" id="2774151"/>
    <lineage>
        <taxon>Bacteria</taxon>
        <taxon>Pseudomonadati</taxon>
        <taxon>Planctomycetota</taxon>
        <taxon>Planctomycetia</taxon>
        <taxon>Gemmatales</taxon>
        <taxon>Gemmataceae</taxon>
        <taxon>Frigoriglobus</taxon>
    </lineage>
</organism>
<keyword evidence="2" id="KW-1185">Reference proteome</keyword>
<protein>
    <submittedName>
        <fullName evidence="1">Uncharacterized protein</fullName>
    </submittedName>
</protein>
<evidence type="ECO:0000313" key="2">
    <source>
        <dbReference type="Proteomes" id="UP000503447"/>
    </source>
</evidence>
<evidence type="ECO:0000313" key="1">
    <source>
        <dbReference type="EMBL" id="QJW93909.1"/>
    </source>
</evidence>
<reference evidence="2" key="1">
    <citation type="submission" date="2020-05" db="EMBL/GenBank/DDBJ databases">
        <title>Frigoriglobus tundricola gen. nov., sp. nov., a psychrotolerant cellulolytic planctomycete of the family Gemmataceae with two divergent copies of 16S rRNA gene.</title>
        <authorList>
            <person name="Kulichevskaya I.S."/>
            <person name="Ivanova A.A."/>
            <person name="Naumoff D.G."/>
            <person name="Beletsky A.V."/>
            <person name="Rijpstra W.I.C."/>
            <person name="Sinninghe Damste J.S."/>
            <person name="Mardanov A.V."/>
            <person name="Ravin N.V."/>
            <person name="Dedysh S.N."/>
        </authorList>
    </citation>
    <scope>NUCLEOTIDE SEQUENCE [LARGE SCALE GENOMIC DNA]</scope>
    <source>
        <strain evidence="2">PL17</strain>
    </source>
</reference>
<name>A0A6M5YIK2_9BACT</name>
<dbReference type="KEGG" id="ftj:FTUN_1423"/>